<dbReference type="SUPFAM" id="SSF55486">
    <property type="entry name" value="Metalloproteases ('zincins'), catalytic domain"/>
    <property type="match status" value="1"/>
</dbReference>
<keyword evidence="3" id="KW-0479">Metal-binding</keyword>
<comment type="cofactor">
    <cofactor evidence="8">
        <name>Zn(2+)</name>
        <dbReference type="ChEBI" id="CHEBI:29105"/>
    </cofactor>
</comment>
<feature type="domain" description="Peptidase M4" evidence="9">
    <location>
        <begin position="76"/>
        <end position="173"/>
    </location>
</feature>
<dbReference type="Pfam" id="PF02868">
    <property type="entry name" value="Peptidase_M4_C"/>
    <property type="match status" value="1"/>
</dbReference>
<comment type="function">
    <text evidence="8">Extracellular zinc metalloprotease.</text>
</comment>
<dbReference type="Gene3D" id="1.10.390.10">
    <property type="entry name" value="Neutral Protease Domain 2"/>
    <property type="match status" value="1"/>
</dbReference>
<dbReference type="Proteomes" id="UP000645865">
    <property type="component" value="Unassembled WGS sequence"/>
</dbReference>
<accession>A0A8I1E7J7</accession>
<evidence type="ECO:0000256" key="1">
    <source>
        <dbReference type="ARBA" id="ARBA00009388"/>
    </source>
</evidence>
<dbReference type="Pfam" id="PF16485">
    <property type="entry name" value="PLN_propep"/>
    <property type="match status" value="1"/>
</dbReference>
<keyword evidence="4 8" id="KW-0378">Hydrolase</keyword>
<dbReference type="GO" id="GO:0004222">
    <property type="term" value="F:metalloendopeptidase activity"/>
    <property type="evidence" value="ECO:0007669"/>
    <property type="project" value="UniProtKB-UniRule"/>
</dbReference>
<dbReference type="CDD" id="cd09597">
    <property type="entry name" value="M4_TLP"/>
    <property type="match status" value="1"/>
</dbReference>
<comment type="subcellular location">
    <subcellularLocation>
        <location evidence="8">Secreted</location>
    </subcellularLocation>
</comment>
<dbReference type="Gene3D" id="3.10.170.10">
    <property type="match status" value="1"/>
</dbReference>
<evidence type="ECO:0000259" key="11">
    <source>
        <dbReference type="Pfam" id="PF16485"/>
    </source>
</evidence>
<dbReference type="RefSeq" id="WP_034096801.1">
    <property type="nucleotide sequence ID" value="NZ_CAXISD010000009.1"/>
</dbReference>
<dbReference type="Pfam" id="PF01447">
    <property type="entry name" value="Peptidase_M4"/>
    <property type="match status" value="1"/>
</dbReference>
<dbReference type="EMBL" id="JAEILH010000038">
    <property type="protein sequence ID" value="MBI6626551.1"/>
    <property type="molecule type" value="Genomic_DNA"/>
</dbReference>
<dbReference type="AlphaFoldDB" id="A0A8I1E7J7"/>
<dbReference type="GO" id="GO:0046872">
    <property type="term" value="F:metal ion binding"/>
    <property type="evidence" value="ECO:0007669"/>
    <property type="project" value="UniProtKB-UniRule"/>
</dbReference>
<dbReference type="InterPro" id="IPR052759">
    <property type="entry name" value="Metalloprotease_M4"/>
</dbReference>
<feature type="active site" description="Proton donor" evidence="7">
    <location>
        <position position="267"/>
    </location>
</feature>
<dbReference type="InterPro" id="IPR023612">
    <property type="entry name" value="Peptidase_M4"/>
</dbReference>
<dbReference type="GO" id="GO:0005576">
    <property type="term" value="C:extracellular region"/>
    <property type="evidence" value="ECO:0007669"/>
    <property type="project" value="UniProtKB-SubCell"/>
</dbReference>
<keyword evidence="5 8" id="KW-0862">Zinc</keyword>
<name>A0A8I1E7J7_9PSED</name>
<dbReference type="EC" id="3.4.24.-" evidence="8"/>
<evidence type="ECO:0000256" key="2">
    <source>
        <dbReference type="ARBA" id="ARBA00022670"/>
    </source>
</evidence>
<reference evidence="12" key="1">
    <citation type="submission" date="2020-12" db="EMBL/GenBank/DDBJ databases">
        <title>Comparative genomic insights into the epidemiology and virulence of plant pathogenic Pseudomonads from Turkey.</title>
        <authorList>
            <person name="Dillon M."/>
            <person name="Ruiz-Bedoya T."/>
            <person name="Bendalovic-Torma C."/>
            <person name="Guttman K.M."/>
            <person name="Kwak H."/>
            <person name="Middleton M.A."/>
            <person name="Wang P.W."/>
            <person name="Horuz S."/>
            <person name="Aysan Y."/>
            <person name="Guttman D.S."/>
        </authorList>
    </citation>
    <scope>NUCLEOTIDE SEQUENCE</scope>
    <source>
        <strain evidence="12">S5_IA_3a</strain>
    </source>
</reference>
<dbReference type="PANTHER" id="PTHR43579">
    <property type="match status" value="1"/>
</dbReference>
<dbReference type="PRINTS" id="PR00730">
    <property type="entry name" value="THERMOLYSIN"/>
</dbReference>
<evidence type="ECO:0000256" key="4">
    <source>
        <dbReference type="ARBA" id="ARBA00022801"/>
    </source>
</evidence>
<evidence type="ECO:0000259" key="9">
    <source>
        <dbReference type="Pfam" id="PF01447"/>
    </source>
</evidence>
<dbReference type="PANTHER" id="PTHR43579:SF1">
    <property type="entry name" value="NEUTRAL METALLOPROTEINASE"/>
    <property type="match status" value="1"/>
</dbReference>
<feature type="active site" evidence="7">
    <location>
        <position position="166"/>
    </location>
</feature>
<evidence type="ECO:0000256" key="6">
    <source>
        <dbReference type="ARBA" id="ARBA00023049"/>
    </source>
</evidence>
<comment type="caution">
    <text evidence="12">The sequence shown here is derived from an EMBL/GenBank/DDBJ whole genome shotgun (WGS) entry which is preliminary data.</text>
</comment>
<comment type="similarity">
    <text evidence="1 8">Belongs to the peptidase M4 family.</text>
</comment>
<evidence type="ECO:0000313" key="13">
    <source>
        <dbReference type="Proteomes" id="UP000645865"/>
    </source>
</evidence>
<keyword evidence="6 8" id="KW-0482">Metalloprotease</keyword>
<feature type="domain" description="Peptidase M4 C-terminal" evidence="10">
    <location>
        <begin position="176"/>
        <end position="343"/>
    </location>
</feature>
<evidence type="ECO:0000256" key="7">
    <source>
        <dbReference type="PIRSR" id="PIRSR623612-1"/>
    </source>
</evidence>
<dbReference type="InterPro" id="IPR027268">
    <property type="entry name" value="Peptidase_M4/M1_CTD_sf"/>
</dbReference>
<dbReference type="InterPro" id="IPR032475">
    <property type="entry name" value="Protealysin_N_PP"/>
</dbReference>
<evidence type="ECO:0000256" key="5">
    <source>
        <dbReference type="ARBA" id="ARBA00022833"/>
    </source>
</evidence>
<organism evidence="12 13">
    <name type="scientific">Pseudomonas rhodesiae</name>
    <dbReference type="NCBI Taxonomy" id="76760"/>
    <lineage>
        <taxon>Bacteria</taxon>
        <taxon>Pseudomonadati</taxon>
        <taxon>Pseudomonadota</taxon>
        <taxon>Gammaproteobacteria</taxon>
        <taxon>Pseudomonadales</taxon>
        <taxon>Pseudomonadaceae</taxon>
        <taxon>Pseudomonas</taxon>
    </lineage>
</organism>
<sequence length="358" mass="39341">MSGQRHYLGFMPPYILNRLIDHGSEWQRSRALKTLTHVRQFLPATARQSQAPVAEAHQPGQLQRNIYDAQHLTVLPGALVRVEGQRASGDVAVDEAYDALGATHDFFWQVYGRDSIDNRGFALAGTVHYGEGYENAFWNGAQMVFGDGDGEVFQRFTRSLDVVAHELTHGVIESEAGLVYRNQSGALNESISDVFGVLTRQYVLKQTAEQADWLIGADLLTDKVKGKGLRSMSHPGTAYDDPVLGKDPQPAHMDDFINTQDDNGGVHLNSGIPNRAFYLVAIALGGSAWERAGQIWYDTLCDKNLDNDANFQAFATLTVQHAHQRFGTEAADAVRKAWEEVGVGPAGESRNERTSGLG</sequence>
<keyword evidence="8" id="KW-0964">Secreted</keyword>
<evidence type="ECO:0000313" key="12">
    <source>
        <dbReference type="EMBL" id="MBI6626551.1"/>
    </source>
</evidence>
<protein>
    <recommendedName>
        <fullName evidence="8">Neutral metalloproteinase</fullName>
        <ecNumber evidence="8">3.4.24.-</ecNumber>
    </recommendedName>
</protein>
<dbReference type="InterPro" id="IPR001570">
    <property type="entry name" value="Peptidase_M4_C_domain"/>
</dbReference>
<dbReference type="InterPro" id="IPR013856">
    <property type="entry name" value="Peptidase_M4_domain"/>
</dbReference>
<dbReference type="GO" id="GO:0006508">
    <property type="term" value="P:proteolysis"/>
    <property type="evidence" value="ECO:0007669"/>
    <property type="project" value="UniProtKB-KW"/>
</dbReference>
<feature type="domain" description="Protealysin N-terminal propeptide" evidence="11">
    <location>
        <begin position="10"/>
        <end position="44"/>
    </location>
</feature>
<keyword evidence="2 8" id="KW-0645">Protease</keyword>
<evidence type="ECO:0000259" key="10">
    <source>
        <dbReference type="Pfam" id="PF02868"/>
    </source>
</evidence>
<proteinExistence type="inferred from homology"/>
<gene>
    <name evidence="12" type="ORF">YA0853_23205</name>
</gene>
<evidence type="ECO:0000256" key="3">
    <source>
        <dbReference type="ARBA" id="ARBA00022723"/>
    </source>
</evidence>
<evidence type="ECO:0000256" key="8">
    <source>
        <dbReference type="RuleBase" id="RU366073"/>
    </source>
</evidence>